<dbReference type="RefSeq" id="WP_141845955.1">
    <property type="nucleotide sequence ID" value="NZ_BAAAPR010000018.1"/>
</dbReference>
<reference evidence="7 8" key="1">
    <citation type="submission" date="2019-06" db="EMBL/GenBank/DDBJ databases">
        <title>Sequencing the genomes of 1000 actinobacteria strains.</title>
        <authorList>
            <person name="Klenk H.-P."/>
        </authorList>
    </citation>
    <scope>NUCLEOTIDE SEQUENCE [LARGE SCALE GENOMIC DNA]</scope>
    <source>
        <strain evidence="7 8">DSM 18607</strain>
    </source>
</reference>
<evidence type="ECO:0000256" key="3">
    <source>
        <dbReference type="ARBA" id="ARBA00022989"/>
    </source>
</evidence>
<evidence type="ECO:0000256" key="4">
    <source>
        <dbReference type="ARBA" id="ARBA00023136"/>
    </source>
</evidence>
<evidence type="ECO:0000256" key="1">
    <source>
        <dbReference type="ARBA" id="ARBA00004141"/>
    </source>
</evidence>
<dbReference type="Pfam" id="PF01794">
    <property type="entry name" value="Ferric_reduct"/>
    <property type="match status" value="1"/>
</dbReference>
<comment type="subcellular location">
    <subcellularLocation>
        <location evidence="1">Membrane</location>
        <topology evidence="1">Multi-pass membrane protein</topology>
    </subcellularLocation>
</comment>
<comment type="caution">
    <text evidence="7">The sequence shown here is derived from an EMBL/GenBank/DDBJ whole genome shotgun (WGS) entry which is preliminary data.</text>
</comment>
<feature type="transmembrane region" description="Helical" evidence="5">
    <location>
        <begin position="12"/>
        <end position="31"/>
    </location>
</feature>
<evidence type="ECO:0000256" key="2">
    <source>
        <dbReference type="ARBA" id="ARBA00022692"/>
    </source>
</evidence>
<dbReference type="OrthoDB" id="4827239at2"/>
<gene>
    <name evidence="7" type="ORF">FB458_0184</name>
</gene>
<feature type="transmembrane region" description="Helical" evidence="5">
    <location>
        <begin position="91"/>
        <end position="111"/>
    </location>
</feature>
<feature type="transmembrane region" description="Helical" evidence="5">
    <location>
        <begin position="51"/>
        <end position="71"/>
    </location>
</feature>
<name>A0A542DW51_9MICO</name>
<proteinExistence type="predicted"/>
<protein>
    <submittedName>
        <fullName evidence="7">Ferric reductase like protein</fullName>
    </submittedName>
</protein>
<evidence type="ECO:0000313" key="8">
    <source>
        <dbReference type="Proteomes" id="UP000317893"/>
    </source>
</evidence>
<organism evidence="7 8">
    <name type="scientific">Lapillicoccus jejuensis</name>
    <dbReference type="NCBI Taxonomy" id="402171"/>
    <lineage>
        <taxon>Bacteria</taxon>
        <taxon>Bacillati</taxon>
        <taxon>Actinomycetota</taxon>
        <taxon>Actinomycetes</taxon>
        <taxon>Micrococcales</taxon>
        <taxon>Intrasporangiaceae</taxon>
        <taxon>Lapillicoccus</taxon>
    </lineage>
</organism>
<sequence length="187" mass="20067">MNEILWYASRATGVASITLLTAVVVLGMLTASRRPPRGVRSAVVIGLHRSLALGASLFLLVHIATAIAETYVNIDLVSALVPFTSGYETAWVGLGTLAFDIVLALVATSLLRHRLPERAWRTVHWAAYAFWPMALIHGLALGTSSEPLLRGTTIACAVVGAAALVWRVGATDPDRERRSAVLAQEWS</sequence>
<evidence type="ECO:0000256" key="5">
    <source>
        <dbReference type="SAM" id="Phobius"/>
    </source>
</evidence>
<feature type="transmembrane region" description="Helical" evidence="5">
    <location>
        <begin position="148"/>
        <end position="169"/>
    </location>
</feature>
<dbReference type="Proteomes" id="UP000317893">
    <property type="component" value="Unassembled WGS sequence"/>
</dbReference>
<dbReference type="InterPro" id="IPR013130">
    <property type="entry name" value="Fe3_Rdtase_TM_dom"/>
</dbReference>
<dbReference type="AlphaFoldDB" id="A0A542DW51"/>
<feature type="transmembrane region" description="Helical" evidence="5">
    <location>
        <begin position="123"/>
        <end position="142"/>
    </location>
</feature>
<keyword evidence="3 5" id="KW-1133">Transmembrane helix</keyword>
<dbReference type="GO" id="GO:0016020">
    <property type="term" value="C:membrane"/>
    <property type="evidence" value="ECO:0007669"/>
    <property type="project" value="UniProtKB-SubCell"/>
</dbReference>
<evidence type="ECO:0000259" key="6">
    <source>
        <dbReference type="Pfam" id="PF01794"/>
    </source>
</evidence>
<evidence type="ECO:0000313" key="7">
    <source>
        <dbReference type="EMBL" id="TQJ07134.1"/>
    </source>
</evidence>
<feature type="domain" description="Ferric oxidoreductase" evidence="6">
    <location>
        <begin position="12"/>
        <end position="133"/>
    </location>
</feature>
<keyword evidence="4 5" id="KW-0472">Membrane</keyword>
<keyword evidence="8" id="KW-1185">Reference proteome</keyword>
<accession>A0A542DW51</accession>
<dbReference type="EMBL" id="VFMN01000001">
    <property type="protein sequence ID" value="TQJ07134.1"/>
    <property type="molecule type" value="Genomic_DNA"/>
</dbReference>
<keyword evidence="2 5" id="KW-0812">Transmembrane</keyword>